<organism evidence="2">
    <name type="scientific">marine sediment metagenome</name>
    <dbReference type="NCBI Taxonomy" id="412755"/>
    <lineage>
        <taxon>unclassified sequences</taxon>
        <taxon>metagenomes</taxon>
        <taxon>ecological metagenomes</taxon>
    </lineage>
</organism>
<protein>
    <recommendedName>
        <fullName evidence="1">DUF1858 domain-containing protein</fullName>
    </recommendedName>
</protein>
<proteinExistence type="predicted"/>
<dbReference type="InterPro" id="IPR038062">
    <property type="entry name" value="ScdA-like_N_sf"/>
</dbReference>
<comment type="caution">
    <text evidence="2">The sequence shown here is derived from an EMBL/GenBank/DDBJ whole genome shotgun (WGS) entry which is preliminary data.</text>
</comment>
<sequence length="110" mass="12609">MEINNATKILPLIDQYPNVYDELHKLSSKVKRFKNPIVRKTIGKKATLEMVSVILELPLERIISTVKSAIEASADIPPERDRKEMLKKLLLDMHKGEDLEILKAQFKEAV</sequence>
<reference evidence="2" key="1">
    <citation type="journal article" date="2014" name="Front. Microbiol.">
        <title>High frequency of phylogenetically diverse reductive dehalogenase-homologous genes in deep subseafloor sedimentary metagenomes.</title>
        <authorList>
            <person name="Kawai M."/>
            <person name="Futagami T."/>
            <person name="Toyoda A."/>
            <person name="Takaki Y."/>
            <person name="Nishi S."/>
            <person name="Hori S."/>
            <person name="Arai W."/>
            <person name="Tsubouchi T."/>
            <person name="Morono Y."/>
            <person name="Uchiyama I."/>
            <person name="Ito T."/>
            <person name="Fujiyama A."/>
            <person name="Inagaki F."/>
            <person name="Takami H."/>
        </authorList>
    </citation>
    <scope>NUCLEOTIDE SEQUENCE</scope>
    <source>
        <strain evidence="2">Expedition CK06-06</strain>
    </source>
</reference>
<name>X1DYU6_9ZZZZ</name>
<dbReference type="Pfam" id="PF08984">
    <property type="entry name" value="DUF1858"/>
    <property type="match status" value="1"/>
</dbReference>
<dbReference type="EMBL" id="BART01031346">
    <property type="protein sequence ID" value="GAH13375.1"/>
    <property type="molecule type" value="Genomic_DNA"/>
</dbReference>
<dbReference type="Gene3D" id="1.10.3910.10">
    <property type="entry name" value="SP0561-like"/>
    <property type="match status" value="1"/>
</dbReference>
<dbReference type="AlphaFoldDB" id="X1DYU6"/>
<gene>
    <name evidence="2" type="ORF">S01H4_54465</name>
</gene>
<dbReference type="InterPro" id="IPR015077">
    <property type="entry name" value="DUF1858"/>
</dbReference>
<dbReference type="SUPFAM" id="SSF140683">
    <property type="entry name" value="SP0561-like"/>
    <property type="match status" value="1"/>
</dbReference>
<feature type="domain" description="DUF1858" evidence="1">
    <location>
        <begin position="3"/>
        <end position="63"/>
    </location>
</feature>
<accession>X1DYU6</accession>
<evidence type="ECO:0000259" key="1">
    <source>
        <dbReference type="Pfam" id="PF08984"/>
    </source>
</evidence>
<evidence type="ECO:0000313" key="2">
    <source>
        <dbReference type="EMBL" id="GAH13375.1"/>
    </source>
</evidence>